<dbReference type="PRINTS" id="PR00740">
    <property type="entry name" value="GLHYDRLASE27"/>
</dbReference>
<keyword evidence="3 5" id="KW-0378">Hydrolase</keyword>
<keyword evidence="4 5" id="KW-0326">Glycosidase</keyword>
<dbReference type="GO" id="GO:0005975">
    <property type="term" value="P:carbohydrate metabolic process"/>
    <property type="evidence" value="ECO:0007669"/>
    <property type="project" value="InterPro"/>
</dbReference>
<dbReference type="CDD" id="cd14792">
    <property type="entry name" value="GH27"/>
    <property type="match status" value="1"/>
</dbReference>
<dbReference type="PANTHER" id="PTHR11452:SF75">
    <property type="entry name" value="ALPHA-GALACTOSIDASE MEL1"/>
    <property type="match status" value="1"/>
</dbReference>
<dbReference type="InterPro" id="IPR017853">
    <property type="entry name" value="GH"/>
</dbReference>
<evidence type="ECO:0000259" key="6">
    <source>
        <dbReference type="Pfam" id="PF17801"/>
    </source>
</evidence>
<dbReference type="EC" id="3.2.1.22" evidence="5"/>
<feature type="domain" description="Alpha galactosidase C-terminal" evidence="6">
    <location>
        <begin position="326"/>
        <end position="396"/>
    </location>
</feature>
<accession>A0A1Y1CIG9</accession>
<dbReference type="EMBL" id="AP018042">
    <property type="protein sequence ID" value="BAX79071.1"/>
    <property type="molecule type" value="Genomic_DNA"/>
</dbReference>
<dbReference type="Gene3D" id="3.20.20.70">
    <property type="entry name" value="Aldolase class I"/>
    <property type="match status" value="1"/>
</dbReference>
<dbReference type="InterPro" id="IPR002241">
    <property type="entry name" value="Glyco_hydro_27"/>
</dbReference>
<dbReference type="InterPro" id="IPR041233">
    <property type="entry name" value="Melibiase_C"/>
</dbReference>
<comment type="catalytic activity">
    <reaction evidence="5">
        <text>Hydrolysis of terminal, non-reducing alpha-D-galactose residues in alpha-D-galactosides, including galactose oligosaccharides, galactomannans and galactolipids.</text>
        <dbReference type="EC" id="3.2.1.22"/>
    </reaction>
</comment>
<keyword evidence="8" id="KW-1185">Reference proteome</keyword>
<dbReference type="SUPFAM" id="SSF51445">
    <property type="entry name" value="(Trans)glycosidases"/>
    <property type="match status" value="1"/>
</dbReference>
<evidence type="ECO:0000313" key="7">
    <source>
        <dbReference type="EMBL" id="BAX79071.1"/>
    </source>
</evidence>
<evidence type="ECO:0000256" key="3">
    <source>
        <dbReference type="ARBA" id="ARBA00022801"/>
    </source>
</evidence>
<dbReference type="KEGG" id="mbas:ALGA_0682"/>
<dbReference type="OrthoDB" id="9807519at2"/>
<keyword evidence="2" id="KW-0732">Signal</keyword>
<dbReference type="Gene3D" id="2.60.40.1180">
    <property type="entry name" value="Golgi alpha-mannosidase II"/>
    <property type="match status" value="1"/>
</dbReference>
<comment type="similarity">
    <text evidence="1 5">Belongs to the glycosyl hydrolase 27 family.</text>
</comment>
<dbReference type="Pfam" id="PF17801">
    <property type="entry name" value="Melibiase_C"/>
    <property type="match status" value="1"/>
</dbReference>
<name>A0A1Y1CIG9_9BACT</name>
<evidence type="ECO:0000256" key="1">
    <source>
        <dbReference type="ARBA" id="ARBA00009743"/>
    </source>
</evidence>
<evidence type="ECO:0000313" key="8">
    <source>
        <dbReference type="Proteomes" id="UP000218267"/>
    </source>
</evidence>
<dbReference type="Pfam" id="PF16499">
    <property type="entry name" value="Melibiase_2"/>
    <property type="match status" value="1"/>
</dbReference>
<evidence type="ECO:0000256" key="5">
    <source>
        <dbReference type="RuleBase" id="RU361168"/>
    </source>
</evidence>
<dbReference type="GO" id="GO:0004557">
    <property type="term" value="F:alpha-galactosidase activity"/>
    <property type="evidence" value="ECO:0007669"/>
    <property type="project" value="UniProtKB-EC"/>
</dbReference>
<protein>
    <recommendedName>
        <fullName evidence="5">Alpha-galactosidase</fullName>
        <ecNumber evidence="5">3.2.1.22</ecNumber>
    </recommendedName>
    <alternativeName>
        <fullName evidence="5">Melibiase</fullName>
    </alternativeName>
</protein>
<dbReference type="AlphaFoldDB" id="A0A1Y1CIG9"/>
<organism evidence="7 8">
    <name type="scientific">Labilibaculum antarcticum</name>
    <dbReference type="NCBI Taxonomy" id="1717717"/>
    <lineage>
        <taxon>Bacteria</taxon>
        <taxon>Pseudomonadati</taxon>
        <taxon>Bacteroidota</taxon>
        <taxon>Bacteroidia</taxon>
        <taxon>Marinilabiliales</taxon>
        <taxon>Marinifilaceae</taxon>
        <taxon>Labilibaculum</taxon>
    </lineage>
</organism>
<reference evidence="8" key="2">
    <citation type="journal article" date="2020" name="Antonie Van Leeuwenhoek">
        <title>Labilibaculum antarcticum sp. nov., a novel facultative anaerobic, psychrotorelant bacterium isolated from marine sediment of Antarctica.</title>
        <authorList>
            <person name="Watanabe M."/>
            <person name="Kojima H."/>
            <person name="Fukui M."/>
        </authorList>
    </citation>
    <scope>NUCLEOTIDE SEQUENCE [LARGE SCALE GENOMIC DNA]</scope>
    <source>
        <strain evidence="8">SPP2</strain>
    </source>
</reference>
<keyword evidence="5" id="KW-1015">Disulfide bond</keyword>
<sequence>MKSFLRLLLITIFISSVTVTYAQKVKRITPTPPMGWNSWNAYKKKKVNEQVIYKTIDLMVSDGYKAAGYNYVIIDGGWRGDKLDNKGRITVDTIKFPHGIKAMADYAHSKGLKFGLHVTPGTQDCGGDEVGMYGHEEANLKQFEYWGLDILKIDRCQMNGASDNWDEEATREVYLKWSKLLSHASRPILFSISAYVYRPWYPRYCNIARTTGDLWGLSRSHFDGDQHSIMKIADLNNECADFAGDGYWNDPDMLVVGNPVLTMDEQKTQFALWCIMTSPLMMGNVLNETSPEVIDLLTNKMAIRVNQDTTEQGRRIFRRSIVGAGNEMWLKHLNDGGVAVVLLNRSDEAKSQNLYFEDIKLSDHVKVYDIFGKKSMGTMSEKISVSLDKHACSFFILHDN</sequence>
<dbReference type="InterPro" id="IPR013785">
    <property type="entry name" value="Aldolase_TIM"/>
</dbReference>
<reference evidence="7 8" key="1">
    <citation type="journal article" date="2018" name="Mar. Genomics">
        <title>Complete genome sequence of Marinifilaceae bacterium strain SPP2, isolated from the Antarctic marine sediment.</title>
        <authorList>
            <person name="Watanabe M."/>
            <person name="Kojima H."/>
            <person name="Fukui M."/>
        </authorList>
    </citation>
    <scope>NUCLEOTIDE SEQUENCE [LARGE SCALE GENOMIC DNA]</scope>
    <source>
        <strain evidence="7 8">SPP2</strain>
    </source>
</reference>
<evidence type="ECO:0000256" key="2">
    <source>
        <dbReference type="ARBA" id="ARBA00022729"/>
    </source>
</evidence>
<proteinExistence type="inferred from homology"/>
<dbReference type="RefSeq" id="WP_096428006.1">
    <property type="nucleotide sequence ID" value="NZ_AP018042.1"/>
</dbReference>
<gene>
    <name evidence="7" type="ORF">ALGA_0682</name>
</gene>
<dbReference type="PANTHER" id="PTHR11452">
    <property type="entry name" value="ALPHA-GALACTOSIDASE/ALPHA-N-ACETYLGALACTOSAMINIDASE"/>
    <property type="match status" value="1"/>
</dbReference>
<evidence type="ECO:0000256" key="4">
    <source>
        <dbReference type="ARBA" id="ARBA00023295"/>
    </source>
</evidence>
<dbReference type="Proteomes" id="UP000218267">
    <property type="component" value="Chromosome"/>
</dbReference>
<dbReference type="SUPFAM" id="SSF51011">
    <property type="entry name" value="Glycosyl hydrolase domain"/>
    <property type="match status" value="1"/>
</dbReference>
<dbReference type="InterPro" id="IPR013780">
    <property type="entry name" value="Glyco_hydro_b"/>
</dbReference>